<feature type="chain" id="PRO_5038470977" description="Transcobalamin-like C-terminal domain-containing protein" evidence="2">
    <location>
        <begin position="24"/>
        <end position="145"/>
    </location>
</feature>
<dbReference type="Proteomes" id="UP000199444">
    <property type="component" value="Unassembled WGS sequence"/>
</dbReference>
<dbReference type="Gene3D" id="2.170.130.30">
    <property type="match status" value="1"/>
</dbReference>
<reference evidence="4 5" key="1">
    <citation type="submission" date="2016-10" db="EMBL/GenBank/DDBJ databases">
        <authorList>
            <person name="de Groot N.N."/>
        </authorList>
    </citation>
    <scope>NUCLEOTIDE SEQUENCE [LARGE SCALE GENOMIC DNA]</scope>
    <source>
        <strain evidence="4 5">CGMCC 1.10449</strain>
    </source>
</reference>
<sequence length="145" mass="16164">MNKLFLRIASLLIVMGLLIGCGAEEQEQGQTNSQEEKNTVSENSEEQSEEKVQITISKDKGSEYINEKEVAVKEGATLMEVMEENFQLETDFDDGFITSIDGVAPKDGEQKSWMFTVNGEMPTVGAKEFKLSPGDKVTFDLQAWE</sequence>
<evidence type="ECO:0000313" key="4">
    <source>
        <dbReference type="EMBL" id="SDQ53499.1"/>
    </source>
</evidence>
<name>A0A1H1BNP7_9BACI</name>
<dbReference type="RefSeq" id="WP_092492672.1">
    <property type="nucleotide sequence ID" value="NZ_FNKD01000002.1"/>
</dbReference>
<dbReference type="Pfam" id="PF14478">
    <property type="entry name" value="DUF4430"/>
    <property type="match status" value="1"/>
</dbReference>
<dbReference type="EMBL" id="FNKD01000002">
    <property type="protein sequence ID" value="SDQ53499.1"/>
    <property type="molecule type" value="Genomic_DNA"/>
</dbReference>
<evidence type="ECO:0000313" key="5">
    <source>
        <dbReference type="Proteomes" id="UP000199444"/>
    </source>
</evidence>
<gene>
    <name evidence="4" type="ORF">SAMN05216231_1836</name>
</gene>
<protein>
    <recommendedName>
        <fullName evidence="3">Transcobalamin-like C-terminal domain-containing protein</fullName>
    </recommendedName>
</protein>
<keyword evidence="2" id="KW-0732">Signal</keyword>
<dbReference type="AlphaFoldDB" id="A0A1H1BNP7"/>
<feature type="region of interest" description="Disordered" evidence="1">
    <location>
        <begin position="26"/>
        <end position="55"/>
    </location>
</feature>
<keyword evidence="5" id="KW-1185">Reference proteome</keyword>
<dbReference type="InterPro" id="IPR027954">
    <property type="entry name" value="Transcobalamin-like_C"/>
</dbReference>
<feature type="domain" description="Transcobalamin-like C-terminal" evidence="3">
    <location>
        <begin position="75"/>
        <end position="142"/>
    </location>
</feature>
<evidence type="ECO:0000256" key="2">
    <source>
        <dbReference type="SAM" id="SignalP"/>
    </source>
</evidence>
<evidence type="ECO:0000259" key="3">
    <source>
        <dbReference type="Pfam" id="PF14478"/>
    </source>
</evidence>
<evidence type="ECO:0000256" key="1">
    <source>
        <dbReference type="SAM" id="MobiDB-lite"/>
    </source>
</evidence>
<dbReference type="PROSITE" id="PS51257">
    <property type="entry name" value="PROKAR_LIPOPROTEIN"/>
    <property type="match status" value="1"/>
</dbReference>
<proteinExistence type="predicted"/>
<feature type="signal peptide" evidence="2">
    <location>
        <begin position="1"/>
        <end position="23"/>
    </location>
</feature>
<organism evidence="4 5">
    <name type="scientific">Virgibacillus salinus</name>
    <dbReference type="NCBI Taxonomy" id="553311"/>
    <lineage>
        <taxon>Bacteria</taxon>
        <taxon>Bacillati</taxon>
        <taxon>Bacillota</taxon>
        <taxon>Bacilli</taxon>
        <taxon>Bacillales</taxon>
        <taxon>Bacillaceae</taxon>
        <taxon>Virgibacillus</taxon>
    </lineage>
</organism>
<accession>A0A1H1BNP7</accession>
<dbReference type="STRING" id="553311.SAMN05216231_1836"/>